<evidence type="ECO:0000256" key="3">
    <source>
        <dbReference type="ARBA" id="ARBA00022679"/>
    </source>
</evidence>
<evidence type="ECO:0000313" key="7">
    <source>
        <dbReference type="EMBL" id="CAB4900752.1"/>
    </source>
</evidence>
<dbReference type="GO" id="GO:0005737">
    <property type="term" value="C:cytoplasm"/>
    <property type="evidence" value="ECO:0007669"/>
    <property type="project" value="UniProtKB-ARBA"/>
</dbReference>
<evidence type="ECO:0000313" key="5">
    <source>
        <dbReference type="EMBL" id="CAB4613906.1"/>
    </source>
</evidence>
<dbReference type="SUPFAM" id="SSF75217">
    <property type="entry name" value="alpha/beta knot"/>
    <property type="match status" value="1"/>
</dbReference>
<accession>A0A6J6HLM0</accession>
<dbReference type="InterPro" id="IPR053888">
    <property type="entry name" value="MRM3-like_sub_bind"/>
</dbReference>
<dbReference type="SUPFAM" id="SSF55315">
    <property type="entry name" value="L30e-like"/>
    <property type="match status" value="1"/>
</dbReference>
<reference evidence="5" key="1">
    <citation type="submission" date="2020-05" db="EMBL/GenBank/DDBJ databases">
        <authorList>
            <person name="Chiriac C."/>
            <person name="Salcher M."/>
            <person name="Ghai R."/>
            <person name="Kavagutti S V."/>
        </authorList>
    </citation>
    <scope>NUCLEOTIDE SEQUENCE</scope>
</reference>
<dbReference type="AlphaFoldDB" id="A0A6J6HLM0"/>
<dbReference type="Gene3D" id="3.30.1330.30">
    <property type="match status" value="1"/>
</dbReference>
<dbReference type="Gene3D" id="3.40.1280.10">
    <property type="match status" value="1"/>
</dbReference>
<dbReference type="InterPro" id="IPR029028">
    <property type="entry name" value="Alpha/beta_knot_MTases"/>
</dbReference>
<dbReference type="EMBL" id="CAEZVB010000004">
    <property type="protein sequence ID" value="CAB4613906.1"/>
    <property type="molecule type" value="Genomic_DNA"/>
</dbReference>
<dbReference type="InterPro" id="IPR013123">
    <property type="entry name" value="SpoU_subst-bd"/>
</dbReference>
<dbReference type="GO" id="GO:0032259">
    <property type="term" value="P:methylation"/>
    <property type="evidence" value="ECO:0007669"/>
    <property type="project" value="UniProtKB-KW"/>
</dbReference>
<evidence type="ECO:0000256" key="1">
    <source>
        <dbReference type="ARBA" id="ARBA00007228"/>
    </source>
</evidence>
<keyword evidence="2" id="KW-0489">Methyltransferase</keyword>
<dbReference type="PANTHER" id="PTHR43191:SF2">
    <property type="entry name" value="RRNA METHYLTRANSFERASE 3, MITOCHONDRIAL"/>
    <property type="match status" value="1"/>
</dbReference>
<evidence type="ECO:0000313" key="6">
    <source>
        <dbReference type="EMBL" id="CAB4663732.1"/>
    </source>
</evidence>
<dbReference type="CDD" id="cd18095">
    <property type="entry name" value="SpoU-like_rRNA-MTase"/>
    <property type="match status" value="1"/>
</dbReference>
<dbReference type="InterPro" id="IPR051259">
    <property type="entry name" value="rRNA_Methyltransferase"/>
</dbReference>
<dbReference type="PANTHER" id="PTHR43191">
    <property type="entry name" value="RRNA METHYLTRANSFERASE 3"/>
    <property type="match status" value="1"/>
</dbReference>
<dbReference type="EMBL" id="CAFBMO010000012">
    <property type="protein sequence ID" value="CAB4900752.1"/>
    <property type="molecule type" value="Genomic_DNA"/>
</dbReference>
<proteinExistence type="inferred from homology"/>
<organism evidence="5">
    <name type="scientific">freshwater metagenome</name>
    <dbReference type="NCBI Taxonomy" id="449393"/>
    <lineage>
        <taxon>unclassified sequences</taxon>
        <taxon>metagenomes</taxon>
        <taxon>ecological metagenomes</taxon>
    </lineage>
</organism>
<dbReference type="SMART" id="SM00967">
    <property type="entry name" value="SpoU_sub_bind"/>
    <property type="match status" value="1"/>
</dbReference>
<name>A0A6J6HLM0_9ZZZZ</name>
<feature type="domain" description="RNA 2-O ribose methyltransferase substrate binding" evidence="4">
    <location>
        <begin position="19"/>
        <end position="87"/>
    </location>
</feature>
<keyword evidence="3" id="KW-0808">Transferase</keyword>
<protein>
    <submittedName>
        <fullName evidence="5">Unannotated protein</fullName>
    </submittedName>
</protein>
<dbReference type="GO" id="GO:0006396">
    <property type="term" value="P:RNA processing"/>
    <property type="evidence" value="ECO:0007669"/>
    <property type="project" value="InterPro"/>
</dbReference>
<dbReference type="Pfam" id="PF00588">
    <property type="entry name" value="SpoU_methylase"/>
    <property type="match status" value="1"/>
</dbReference>
<dbReference type="GO" id="GO:0008173">
    <property type="term" value="F:RNA methyltransferase activity"/>
    <property type="evidence" value="ECO:0007669"/>
    <property type="project" value="InterPro"/>
</dbReference>
<dbReference type="EMBL" id="CAEZWR010000068">
    <property type="protein sequence ID" value="CAB4663732.1"/>
    <property type="molecule type" value="Genomic_DNA"/>
</dbReference>
<dbReference type="InterPro" id="IPR029064">
    <property type="entry name" value="Ribosomal_eL30-like_sf"/>
</dbReference>
<gene>
    <name evidence="5" type="ORF">UFOPK1908_00245</name>
    <name evidence="6" type="ORF">UFOPK2282_00715</name>
    <name evidence="7" type="ORF">UFOPK3576_00447</name>
</gene>
<evidence type="ECO:0000259" key="4">
    <source>
        <dbReference type="SMART" id="SM00967"/>
    </source>
</evidence>
<dbReference type="Pfam" id="PF22435">
    <property type="entry name" value="MRM3-like_sub_bind"/>
    <property type="match status" value="1"/>
</dbReference>
<dbReference type="InterPro" id="IPR029026">
    <property type="entry name" value="tRNA_m1G_MTases_N"/>
</dbReference>
<evidence type="ECO:0000256" key="2">
    <source>
        <dbReference type="ARBA" id="ARBA00022603"/>
    </source>
</evidence>
<dbReference type="GO" id="GO:0003723">
    <property type="term" value="F:RNA binding"/>
    <property type="evidence" value="ECO:0007669"/>
    <property type="project" value="InterPro"/>
</dbReference>
<comment type="similarity">
    <text evidence="1">Belongs to the class IV-like SAM-binding methyltransferase superfamily. RNA methyltransferase TrmH family.</text>
</comment>
<dbReference type="InterPro" id="IPR001537">
    <property type="entry name" value="SpoU_MeTrfase"/>
</dbReference>
<sequence>MSVRRLHSRKGRRDAGLFLVEGPQAVREAVATTLVQEVFITEGLDSELIELVAHLPVTVVSQSVMEAIAETNSPQGIVATCRWENATLEQILVGGGAPAILLDGVSDPGNAGTIIRTADAAGASGVLLTSGSVDPTNGKCVRSSAGSIFHVPIATDLQYSDLTGSTDASRMVFAVATGDGALDIFDWLSSVPKTQSICWIFGAEAPGVSAEARSMADVQVRIPLYGRAESLNVAAAAAVCLYADAARLHGKLG</sequence>